<dbReference type="Proteomes" id="UP000248724">
    <property type="component" value="Unassembled WGS sequence"/>
</dbReference>
<dbReference type="GO" id="GO:0005524">
    <property type="term" value="F:ATP binding"/>
    <property type="evidence" value="ECO:0007669"/>
    <property type="project" value="UniProtKB-UniRule"/>
</dbReference>
<keyword evidence="10 16" id="KW-0418">Kinase</keyword>
<dbReference type="HAMAP" id="MF_01274">
    <property type="entry name" value="Pantothen_kinase_3"/>
    <property type="match status" value="1"/>
</dbReference>
<feature type="active site" description="Proton acceptor" evidence="16">
    <location>
        <position position="109"/>
    </location>
</feature>
<dbReference type="UniPathway" id="UPA00241">
    <property type="reaction ID" value="UER00352"/>
</dbReference>
<keyword evidence="13 16" id="KW-0173">Coenzyme A biosynthesis</keyword>
<dbReference type="GO" id="GO:0004594">
    <property type="term" value="F:pantothenate kinase activity"/>
    <property type="evidence" value="ECO:0007669"/>
    <property type="project" value="UniProtKB-UniRule"/>
</dbReference>
<comment type="subcellular location">
    <subcellularLocation>
        <location evidence="3 16">Cytoplasm</location>
    </subcellularLocation>
</comment>
<organism evidence="18 19">
    <name type="scientific">Candidatus Aeolococcus gillhamiae</name>
    <dbReference type="NCBI Taxonomy" id="3127015"/>
    <lineage>
        <taxon>Bacteria</taxon>
        <taxon>Bacillati</taxon>
        <taxon>Candidatus Dormiibacterota</taxon>
        <taxon>Candidatus Dormibacteria</taxon>
        <taxon>Candidatus Aeolococcales</taxon>
        <taxon>Candidatus Aeolococcaceae</taxon>
        <taxon>Candidatus Aeolococcus</taxon>
    </lineage>
</organism>
<proteinExistence type="inferred from homology"/>
<comment type="function">
    <text evidence="16">Catalyzes the phosphorylation of pantothenate (Pan), the first step in CoA biosynthesis.</text>
</comment>
<dbReference type="GO" id="GO:0046872">
    <property type="term" value="F:metal ion binding"/>
    <property type="evidence" value="ECO:0007669"/>
    <property type="project" value="UniProtKB-KW"/>
</dbReference>
<comment type="caution">
    <text evidence="16">Lacks conserved residue(s) required for the propagation of feature annotation.</text>
</comment>
<dbReference type="Proteomes" id="UP000606991">
    <property type="component" value="Unassembled WGS sequence"/>
</dbReference>
<feature type="binding site" evidence="16">
    <location>
        <begin position="6"/>
        <end position="13"/>
    </location>
    <ligand>
        <name>ATP</name>
        <dbReference type="ChEBI" id="CHEBI:30616"/>
    </ligand>
</feature>
<evidence type="ECO:0000256" key="4">
    <source>
        <dbReference type="ARBA" id="ARBA00005225"/>
    </source>
</evidence>
<sequence>MLLAVDVGNTNVVVGVFDGDRLVADFRLHTNERSTGDELGLDATDLLRRRGIEIGDIDAVAVANVVPPLARSVEEMSRVYFGCTPLVVGPGIRTGVSIKYEDPRLVGADRIANALAGRHLYGAPAILLDFGTATTFDAISAAGDYLGGAMAPGILISLEALVSRASKLNRVELAAPTSVIGRSPAASMQSGFVYGYVGLVQGIVARMREEIGAKARVIATGGLAELFAPLIPEIEAVDPHLTLVGLRLIHELNAD</sequence>
<dbReference type="PANTHER" id="PTHR34265">
    <property type="entry name" value="TYPE III PANTOTHENATE KINASE"/>
    <property type="match status" value="1"/>
</dbReference>
<keyword evidence="9 16" id="KW-0547">Nucleotide-binding</keyword>
<reference evidence="17 20" key="3">
    <citation type="submission" date="2020-10" db="EMBL/GenBank/DDBJ databases">
        <title>Ca. Dormibacterota MAGs.</title>
        <authorList>
            <person name="Montgomery K."/>
        </authorList>
    </citation>
    <scope>NUCLEOTIDE SEQUENCE [LARGE SCALE GENOMIC DNA]</scope>
    <source>
        <strain evidence="17">SC8812_S17_18</strain>
    </source>
</reference>
<comment type="cofactor">
    <cofactor evidence="16">
        <name>NH4(+)</name>
        <dbReference type="ChEBI" id="CHEBI:28938"/>
    </cofactor>
    <cofactor evidence="16">
        <name>K(+)</name>
        <dbReference type="ChEBI" id="CHEBI:29103"/>
    </cofactor>
    <text evidence="16">A monovalent cation. Ammonium or potassium.</text>
</comment>
<gene>
    <name evidence="16" type="primary">coaX</name>
    <name evidence="18" type="ORF">DLM65_15080</name>
    <name evidence="17" type="ORF">JF886_09470</name>
</gene>
<dbReference type="SUPFAM" id="SSF53067">
    <property type="entry name" value="Actin-like ATPase domain"/>
    <property type="match status" value="2"/>
</dbReference>
<dbReference type="GO" id="GO:0005737">
    <property type="term" value="C:cytoplasm"/>
    <property type="evidence" value="ECO:0007669"/>
    <property type="project" value="UniProtKB-SubCell"/>
</dbReference>
<dbReference type="RefSeq" id="WP_337311836.1">
    <property type="nucleotide sequence ID" value="NZ_JAEKNS010000100.1"/>
</dbReference>
<feature type="binding site" evidence="16">
    <location>
        <position position="132"/>
    </location>
    <ligand>
        <name>ATP</name>
        <dbReference type="ChEBI" id="CHEBI:30616"/>
    </ligand>
</feature>
<dbReference type="EC" id="2.7.1.33" evidence="6 16"/>
<reference evidence="18 19" key="1">
    <citation type="journal article" date="2017" name="Nature">
        <title>Atmospheric trace gases support primary production in Antarctic desert surface soil.</title>
        <authorList>
            <person name="Ji M."/>
            <person name="Greening C."/>
            <person name="Vanwonterghem I."/>
            <person name="Carere C.R."/>
            <person name="Bay S.K."/>
            <person name="Steen J.A."/>
            <person name="Montgomery K."/>
            <person name="Lines T."/>
            <person name="Beardall J."/>
            <person name="van Dorst J."/>
            <person name="Snape I."/>
            <person name="Stott M.B."/>
            <person name="Hugenholtz P."/>
            <person name="Ferrari B.C."/>
        </authorList>
    </citation>
    <scope>NUCLEOTIDE SEQUENCE [LARGE SCALE GENOMIC DNA]</scope>
    <source>
        <strain evidence="18">RRmetagenome_bin12</strain>
    </source>
</reference>
<dbReference type="Pfam" id="PF03309">
    <property type="entry name" value="Pan_kinase"/>
    <property type="match status" value="1"/>
</dbReference>
<dbReference type="Gene3D" id="3.30.420.40">
    <property type="match status" value="2"/>
</dbReference>
<dbReference type="NCBIfam" id="NF009855">
    <property type="entry name" value="PRK13321.1"/>
    <property type="match status" value="1"/>
</dbReference>
<dbReference type="AlphaFoldDB" id="A0A2W5YXS1"/>
<comment type="cofactor">
    <cofactor evidence="2">
        <name>K(+)</name>
        <dbReference type="ChEBI" id="CHEBI:29103"/>
    </cofactor>
</comment>
<accession>A0A2W5YXS1</accession>
<dbReference type="NCBIfam" id="TIGR00671">
    <property type="entry name" value="baf"/>
    <property type="match status" value="1"/>
</dbReference>
<keyword evidence="7 16" id="KW-0963">Cytoplasm</keyword>
<evidence type="ECO:0000256" key="8">
    <source>
        <dbReference type="ARBA" id="ARBA00022679"/>
    </source>
</evidence>
<dbReference type="EMBL" id="QHBU01000287">
    <property type="protein sequence ID" value="PZR77702.1"/>
    <property type="molecule type" value="Genomic_DNA"/>
</dbReference>
<accession>A0A934NAA1</accession>
<evidence type="ECO:0000313" key="17">
    <source>
        <dbReference type="EMBL" id="MBJ7595072.1"/>
    </source>
</evidence>
<comment type="subunit">
    <text evidence="5 16">Homodimer.</text>
</comment>
<dbReference type="GO" id="GO:0015937">
    <property type="term" value="P:coenzyme A biosynthetic process"/>
    <property type="evidence" value="ECO:0007669"/>
    <property type="project" value="UniProtKB-UniRule"/>
</dbReference>
<evidence type="ECO:0000256" key="14">
    <source>
        <dbReference type="ARBA" id="ARBA00038036"/>
    </source>
</evidence>
<evidence type="ECO:0000256" key="13">
    <source>
        <dbReference type="ARBA" id="ARBA00022993"/>
    </source>
</evidence>
<evidence type="ECO:0000256" key="12">
    <source>
        <dbReference type="ARBA" id="ARBA00022958"/>
    </source>
</evidence>
<evidence type="ECO:0000256" key="16">
    <source>
        <dbReference type="HAMAP-Rule" id="MF_01274"/>
    </source>
</evidence>
<feature type="binding site" evidence="16">
    <location>
        <begin position="107"/>
        <end position="110"/>
    </location>
    <ligand>
        <name>substrate</name>
    </ligand>
</feature>
<evidence type="ECO:0000256" key="11">
    <source>
        <dbReference type="ARBA" id="ARBA00022840"/>
    </source>
</evidence>
<keyword evidence="8 16" id="KW-0808">Transferase</keyword>
<feature type="binding site" evidence="16">
    <location>
        <position position="100"/>
    </location>
    <ligand>
        <name>substrate</name>
    </ligand>
</feature>
<comment type="similarity">
    <text evidence="14 16">Belongs to the type III pantothenate kinase family.</text>
</comment>
<evidence type="ECO:0000256" key="1">
    <source>
        <dbReference type="ARBA" id="ARBA00001206"/>
    </source>
</evidence>
<evidence type="ECO:0000313" key="20">
    <source>
        <dbReference type="Proteomes" id="UP000606991"/>
    </source>
</evidence>
<dbReference type="InterPro" id="IPR004619">
    <property type="entry name" value="Type_III_PanK"/>
</dbReference>
<comment type="pathway">
    <text evidence="4 16">Cofactor biosynthesis; coenzyme A biosynthesis; CoA from (R)-pantothenate: step 1/5.</text>
</comment>
<reference evidence="18" key="2">
    <citation type="submission" date="2018-05" db="EMBL/GenBank/DDBJ databases">
        <authorList>
            <person name="Ferrari B."/>
        </authorList>
    </citation>
    <scope>NUCLEOTIDE SEQUENCE</scope>
    <source>
        <strain evidence="18">RRmetagenome_bin12</strain>
    </source>
</reference>
<evidence type="ECO:0000256" key="7">
    <source>
        <dbReference type="ARBA" id="ARBA00022490"/>
    </source>
</evidence>
<dbReference type="InterPro" id="IPR043129">
    <property type="entry name" value="ATPase_NBD"/>
</dbReference>
<name>A0A2W5YXS1_9BACT</name>
<protein>
    <recommendedName>
        <fullName evidence="15 16">Type III pantothenate kinase</fullName>
        <ecNumber evidence="6 16">2.7.1.33</ecNumber>
    </recommendedName>
    <alternativeName>
        <fullName evidence="16">PanK-III</fullName>
    </alternativeName>
    <alternativeName>
        <fullName evidence="16">Pantothenic acid kinase</fullName>
    </alternativeName>
</protein>
<dbReference type="CDD" id="cd24015">
    <property type="entry name" value="ASKHA_NBD_PanK-III"/>
    <property type="match status" value="1"/>
</dbReference>
<evidence type="ECO:0000256" key="15">
    <source>
        <dbReference type="ARBA" id="ARBA00040883"/>
    </source>
</evidence>
<dbReference type="PANTHER" id="PTHR34265:SF1">
    <property type="entry name" value="TYPE III PANTOTHENATE KINASE"/>
    <property type="match status" value="1"/>
</dbReference>
<evidence type="ECO:0000313" key="18">
    <source>
        <dbReference type="EMBL" id="PZR77702.1"/>
    </source>
</evidence>
<comment type="catalytic activity">
    <reaction evidence="1 16">
        <text>(R)-pantothenate + ATP = (R)-4'-phosphopantothenate + ADP + H(+)</text>
        <dbReference type="Rhea" id="RHEA:16373"/>
        <dbReference type="ChEBI" id="CHEBI:10986"/>
        <dbReference type="ChEBI" id="CHEBI:15378"/>
        <dbReference type="ChEBI" id="CHEBI:29032"/>
        <dbReference type="ChEBI" id="CHEBI:30616"/>
        <dbReference type="ChEBI" id="CHEBI:456216"/>
        <dbReference type="EC" id="2.7.1.33"/>
    </reaction>
</comment>
<keyword evidence="12 16" id="KW-0630">Potassium</keyword>
<evidence type="ECO:0000256" key="9">
    <source>
        <dbReference type="ARBA" id="ARBA00022741"/>
    </source>
</evidence>
<feature type="binding site" evidence="16">
    <location>
        <position position="129"/>
    </location>
    <ligand>
        <name>K(+)</name>
        <dbReference type="ChEBI" id="CHEBI:29103"/>
    </ligand>
</feature>
<keyword evidence="16" id="KW-0479">Metal-binding</keyword>
<evidence type="ECO:0000256" key="10">
    <source>
        <dbReference type="ARBA" id="ARBA00022777"/>
    </source>
</evidence>
<dbReference type="EMBL" id="JAEKNS010000100">
    <property type="protein sequence ID" value="MBJ7595072.1"/>
    <property type="molecule type" value="Genomic_DNA"/>
</dbReference>
<evidence type="ECO:0000256" key="2">
    <source>
        <dbReference type="ARBA" id="ARBA00001958"/>
    </source>
</evidence>
<evidence type="ECO:0000313" key="19">
    <source>
        <dbReference type="Proteomes" id="UP000248724"/>
    </source>
</evidence>
<evidence type="ECO:0000256" key="3">
    <source>
        <dbReference type="ARBA" id="ARBA00004496"/>
    </source>
</evidence>
<keyword evidence="11 16" id="KW-0067">ATP-binding</keyword>
<evidence type="ECO:0000256" key="6">
    <source>
        <dbReference type="ARBA" id="ARBA00012102"/>
    </source>
</evidence>
<comment type="caution">
    <text evidence="18">The sequence shown here is derived from an EMBL/GenBank/DDBJ whole genome shotgun (WGS) entry which is preliminary data.</text>
</comment>
<evidence type="ECO:0000256" key="5">
    <source>
        <dbReference type="ARBA" id="ARBA00011738"/>
    </source>
</evidence>